<evidence type="ECO:0000313" key="8">
    <source>
        <dbReference type="Proteomes" id="UP001163798"/>
    </source>
</evidence>
<dbReference type="PANTHER" id="PTHR28234:SF1">
    <property type="entry name" value="NUCLEAR CONTROL OF ATPASE PROTEIN 2"/>
    <property type="match status" value="1"/>
</dbReference>
<dbReference type="InterPro" id="IPR013946">
    <property type="entry name" value="NCA2-like"/>
</dbReference>
<evidence type="ECO:0000313" key="7">
    <source>
        <dbReference type="EMBL" id="KAJ3783658.1"/>
    </source>
</evidence>
<evidence type="ECO:0000256" key="3">
    <source>
        <dbReference type="ARBA" id="ARBA00022989"/>
    </source>
</evidence>
<gene>
    <name evidence="7" type="ORF">GGU10DRAFT_435801</name>
</gene>
<evidence type="ECO:0000256" key="6">
    <source>
        <dbReference type="SAM" id="MobiDB-lite"/>
    </source>
</evidence>
<dbReference type="EMBL" id="MU793409">
    <property type="protein sequence ID" value="KAJ3783658.1"/>
    <property type="molecule type" value="Genomic_DNA"/>
</dbReference>
<evidence type="ECO:0000256" key="4">
    <source>
        <dbReference type="ARBA" id="ARBA00023128"/>
    </source>
</evidence>
<feature type="region of interest" description="Disordered" evidence="6">
    <location>
        <begin position="41"/>
        <end position="60"/>
    </location>
</feature>
<proteinExistence type="predicted"/>
<dbReference type="AlphaFoldDB" id="A0AA38KDK3"/>
<dbReference type="Proteomes" id="UP001163798">
    <property type="component" value="Unassembled WGS sequence"/>
</dbReference>
<evidence type="ECO:0000256" key="1">
    <source>
        <dbReference type="ARBA" id="ARBA00004225"/>
    </source>
</evidence>
<accession>A0AA38KDK3</accession>
<evidence type="ECO:0000256" key="5">
    <source>
        <dbReference type="ARBA" id="ARBA00023136"/>
    </source>
</evidence>
<keyword evidence="8" id="KW-1185">Reference proteome</keyword>
<dbReference type="Pfam" id="PF08637">
    <property type="entry name" value="NCA2"/>
    <property type="match status" value="1"/>
</dbReference>
<comment type="subcellular location">
    <subcellularLocation>
        <location evidence="1">Mitochondrion membrane</location>
        <topology evidence="1">Multi-pass membrane protein</topology>
    </subcellularLocation>
</comment>
<keyword evidence="4" id="KW-0496">Mitochondrion</keyword>
<sequence>MAPSPSFVRDFVKPLTFHPHVKFDPKHALARLQELRGNEEQSRAVGLARQTQDERHEEEEDELTRQILVSVYAQFLESTLSQALEAETEAEWWSDVERTRWRVFWYLIQTLPSRVSNLLQTTTKAAENIRWSTPRPEVIFTSFFPHLKQRRYLYRSETFQKLRLPGPSFNIRKELVQSIRNFLQTIHKMLLVPLHYTLQEVSLKKQELLRIRDDRARTIGSLVLLRPEVQKFLESKVSLPDNEPGQLMHLTRDLLLAVNPESVQDEHNASDFTLFRLSTLANLSQRNSLQLHTLGLSRPSRLTRLWPRLVFGPPLLVYSTYYLYSSRGTLLNFVYDAKDVFNGFIVDWCVKPLAGVLDTVKTSKSDQAGWLVTKEGVQADYDSLERMARSLASDHLRYTPSQLDELSARIRLGDLTPVLKLYEEDIKSPFKSAVGGTLLRTVFIQVQKAKVDLDQALSGIDRLMKSQELTFAFVGLSPAMAIVYVVGGYLRRIIWPSDHDKGKYGGSKARERVFWAMRRVERLLVLDQSSSRDAVANNLNLNANGASSTHPSALTTGLLILSLTQLRTYAEKYLPSSSTPQDHGSSSTVAVPSGSNIGSTAAATTSSSNSFSFSATSLREAFLEDLSDLQDPELGVDQKRMVVERMWRCWGETVFGRAN</sequence>
<keyword evidence="5" id="KW-0472">Membrane</keyword>
<keyword evidence="2" id="KW-0812">Transmembrane</keyword>
<organism evidence="7 8">
    <name type="scientific">Lentinula aff. detonsa</name>
    <dbReference type="NCBI Taxonomy" id="2804958"/>
    <lineage>
        <taxon>Eukaryota</taxon>
        <taxon>Fungi</taxon>
        <taxon>Dikarya</taxon>
        <taxon>Basidiomycota</taxon>
        <taxon>Agaricomycotina</taxon>
        <taxon>Agaricomycetes</taxon>
        <taxon>Agaricomycetidae</taxon>
        <taxon>Agaricales</taxon>
        <taxon>Marasmiineae</taxon>
        <taxon>Omphalotaceae</taxon>
        <taxon>Lentinula</taxon>
    </lineage>
</organism>
<reference evidence="7" key="1">
    <citation type="submission" date="2022-08" db="EMBL/GenBank/DDBJ databases">
        <authorList>
            <consortium name="DOE Joint Genome Institute"/>
            <person name="Min B."/>
            <person name="Riley R."/>
            <person name="Sierra-Patev S."/>
            <person name="Naranjo-Ortiz M."/>
            <person name="Looney B."/>
            <person name="Konkel Z."/>
            <person name="Slot J.C."/>
            <person name="Sakamoto Y."/>
            <person name="Steenwyk J.L."/>
            <person name="Rokas A."/>
            <person name="Carro J."/>
            <person name="Camarero S."/>
            <person name="Ferreira P."/>
            <person name="Molpeceres G."/>
            <person name="Ruiz-Duenas F.J."/>
            <person name="Serrano A."/>
            <person name="Henrissat B."/>
            <person name="Drula E."/>
            <person name="Hughes K.W."/>
            <person name="Mata J.L."/>
            <person name="Ishikawa N.K."/>
            <person name="Vargas-Isla R."/>
            <person name="Ushijima S."/>
            <person name="Smith C.A."/>
            <person name="Ahrendt S."/>
            <person name="Andreopoulos W."/>
            <person name="He G."/>
            <person name="Labutti K."/>
            <person name="Lipzen A."/>
            <person name="Ng V."/>
            <person name="Sandor L."/>
            <person name="Barry K."/>
            <person name="Martinez A.T."/>
            <person name="Xiao Y."/>
            <person name="Gibbons J.G."/>
            <person name="Terashima K."/>
            <person name="Hibbett D.S."/>
            <person name="Grigoriev I.V."/>
        </authorList>
    </citation>
    <scope>NUCLEOTIDE SEQUENCE</scope>
    <source>
        <strain evidence="7">TFB10291</strain>
    </source>
</reference>
<dbReference type="PANTHER" id="PTHR28234">
    <property type="entry name" value="NUCLEAR CONTROL OF ATPASE PROTEIN 2"/>
    <property type="match status" value="1"/>
</dbReference>
<comment type="caution">
    <text evidence="7">The sequence shown here is derived from an EMBL/GenBank/DDBJ whole genome shotgun (WGS) entry which is preliminary data.</text>
</comment>
<name>A0AA38KDK3_9AGAR</name>
<evidence type="ECO:0000256" key="2">
    <source>
        <dbReference type="ARBA" id="ARBA00022692"/>
    </source>
</evidence>
<dbReference type="GO" id="GO:0005741">
    <property type="term" value="C:mitochondrial outer membrane"/>
    <property type="evidence" value="ECO:0007669"/>
    <property type="project" value="TreeGrafter"/>
</dbReference>
<protein>
    <submittedName>
        <fullName evidence="7">NCA2-domain-containing protein</fullName>
    </submittedName>
</protein>
<keyword evidence="3" id="KW-1133">Transmembrane helix</keyword>